<dbReference type="SMART" id="SM00028">
    <property type="entry name" value="TPR"/>
    <property type="match status" value="6"/>
</dbReference>
<dbReference type="SUPFAM" id="SSF52540">
    <property type="entry name" value="P-loop containing nucleoside triphosphate hydrolases"/>
    <property type="match status" value="1"/>
</dbReference>
<dbReference type="Proteomes" id="UP000092498">
    <property type="component" value="Chromosome"/>
</dbReference>
<dbReference type="Pfam" id="PF13432">
    <property type="entry name" value="TPR_16"/>
    <property type="match status" value="1"/>
</dbReference>
<keyword evidence="4" id="KW-1185">Reference proteome</keyword>
<evidence type="ECO:0000313" key="4">
    <source>
        <dbReference type="Proteomes" id="UP000092498"/>
    </source>
</evidence>
<dbReference type="Pfam" id="PF14559">
    <property type="entry name" value="TPR_19"/>
    <property type="match status" value="2"/>
</dbReference>
<dbReference type="RefSeq" id="WP_066772521.1">
    <property type="nucleotide sequence ID" value="NZ_CP013244.1"/>
</dbReference>
<keyword evidence="2" id="KW-0802">TPR repeat</keyword>
<evidence type="ECO:0000313" key="3">
    <source>
        <dbReference type="EMBL" id="ANP46952.1"/>
    </source>
</evidence>
<protein>
    <submittedName>
        <fullName evidence="3">Uncharacterized protein</fullName>
    </submittedName>
</protein>
<dbReference type="InParanoid" id="A0A1B1AK64"/>
<keyword evidence="1" id="KW-0808">Transferase</keyword>
<gene>
    <name evidence="3" type="ORF">ATE48_14010</name>
</gene>
<dbReference type="InterPro" id="IPR011990">
    <property type="entry name" value="TPR-like_helical_dom_sf"/>
</dbReference>
<dbReference type="KEGG" id="cbot:ATE48_14010"/>
<dbReference type="AlphaFoldDB" id="A0A1B1AK64"/>
<dbReference type="Gene3D" id="1.25.40.10">
    <property type="entry name" value="Tetratricopeptide repeat domain"/>
    <property type="match status" value="3"/>
</dbReference>
<dbReference type="PROSITE" id="PS50005">
    <property type="entry name" value="TPR"/>
    <property type="match status" value="1"/>
</dbReference>
<dbReference type="GO" id="GO:0008476">
    <property type="term" value="F:protein-tyrosine sulfotransferase activity"/>
    <property type="evidence" value="ECO:0007669"/>
    <property type="project" value="InterPro"/>
</dbReference>
<name>A0A1B1AK64_9PROT</name>
<dbReference type="EMBL" id="CP013244">
    <property type="protein sequence ID" value="ANP46952.1"/>
    <property type="molecule type" value="Genomic_DNA"/>
</dbReference>
<evidence type="ECO:0000256" key="2">
    <source>
        <dbReference type="PROSITE-ProRule" id="PRU00339"/>
    </source>
</evidence>
<dbReference type="SUPFAM" id="SSF48452">
    <property type="entry name" value="TPR-like"/>
    <property type="match status" value="2"/>
</dbReference>
<accession>A0A1B1AK64</accession>
<dbReference type="PANTHER" id="PTHR12788">
    <property type="entry name" value="PROTEIN-TYROSINE SULFOTRANSFERASE 2"/>
    <property type="match status" value="1"/>
</dbReference>
<feature type="repeat" description="TPR" evidence="2">
    <location>
        <begin position="239"/>
        <end position="272"/>
    </location>
</feature>
<sequence length="664" mass="73028">MTATPALLKEAMQSMRADPARAAALCRTVLQAEPSNNDALMLLSEALRLGGDLAGARAIVAPLAAANPTWFGAQRQLGVIYAAMREPLAASIAFRAAAASTPVHPTIWRDLALQLSLAGDEAAAREARTRHADLPIAELTLVKVATLLRADDLSSAEAAVRAYLAEHADDVAALNLLAEAQARADRPDEAEATLRRCIALAPTYRRARHALTQLLLGMSQLEEALSQVQQLVLLDPNNAGTKRLHAAVFMAMGAYDRAIEIYEPLVKSEPNRAGSWLSYAHALKTLNRTEEGIGAYRRASDLSPQLGEVYWSLANLKTFTFSDADVAHMQAQAKRSDIGAEDKVGFLFALGKAAEDNRKPTEAFAHYSEGAALHLKASNYEPGRFTPIVNRSREVFTEKFFADRAGVGSQANDPIFIVGLPRAGSTLLEQILASHSMVEGTSELSDMHLVSQSLLTPAEARAGRIFVDAVADLDHSRFKQLGETYLRTTQLHRTLGRPIFINKMPNDFMHVGLIHLALPNAKIIDARRHPMACGWSCFKQHFARGQLFTYDLSEIGRYYADYVRLMAHYDEVLPGRVHRVIHEHLVTDPEAHIRALLEYCDLPFEDQCLRPHENERAVKTASSEQVRQPISAKGFDSWKPYEPYLGALKEALGPVLDAYPETPK</sequence>
<dbReference type="PANTHER" id="PTHR12788:SF10">
    <property type="entry name" value="PROTEIN-TYROSINE SULFOTRANSFERASE"/>
    <property type="match status" value="1"/>
</dbReference>
<dbReference type="OrthoDB" id="9800698at2"/>
<dbReference type="InterPro" id="IPR026634">
    <property type="entry name" value="TPST-like"/>
</dbReference>
<dbReference type="InterPro" id="IPR027417">
    <property type="entry name" value="P-loop_NTPase"/>
</dbReference>
<evidence type="ECO:0000256" key="1">
    <source>
        <dbReference type="ARBA" id="ARBA00022679"/>
    </source>
</evidence>
<reference evidence="3 4" key="1">
    <citation type="submission" date="2015-11" db="EMBL/GenBank/DDBJ databases">
        <title>Whole-Genome Sequence of Candidatus Oderbacter manganicum from the National Park Lower Oder Valley, Germany.</title>
        <authorList>
            <person name="Braun B."/>
            <person name="Liere K."/>
            <person name="Szewzyk U."/>
        </authorList>
    </citation>
    <scope>NUCLEOTIDE SEQUENCE [LARGE SCALE GENOMIC DNA]</scope>
    <source>
        <strain evidence="3 4">OTSz_A_272</strain>
    </source>
</reference>
<dbReference type="InterPro" id="IPR019734">
    <property type="entry name" value="TPR_rpt"/>
</dbReference>
<organism evidence="3 4">
    <name type="scientific">Candidatus Viadribacter manganicus</name>
    <dbReference type="NCBI Taxonomy" id="1759059"/>
    <lineage>
        <taxon>Bacteria</taxon>
        <taxon>Pseudomonadati</taxon>
        <taxon>Pseudomonadota</taxon>
        <taxon>Alphaproteobacteria</taxon>
        <taxon>Hyphomonadales</taxon>
        <taxon>Hyphomonadaceae</taxon>
        <taxon>Candidatus Viadribacter</taxon>
    </lineage>
</organism>
<dbReference type="Gene3D" id="3.40.50.300">
    <property type="entry name" value="P-loop containing nucleotide triphosphate hydrolases"/>
    <property type="match status" value="1"/>
</dbReference>
<dbReference type="Pfam" id="PF13469">
    <property type="entry name" value="Sulfotransfer_3"/>
    <property type="match status" value="1"/>
</dbReference>
<proteinExistence type="predicted"/>
<dbReference type="STRING" id="1759059.ATE48_14010"/>